<sequence length="97" mass="10651">MNAMEHDQDTAMDNMQMDQNDAAAEIAKAAGTIRKINMEKGTVTIAHGPVPELEWPAMTMGFKATPEQLMNLKEGDEVEFEFTSKGMDSVITSINSD</sequence>
<dbReference type="Pfam" id="PF11604">
    <property type="entry name" value="CusF_Ec"/>
    <property type="match status" value="1"/>
</dbReference>
<evidence type="ECO:0000313" key="1">
    <source>
        <dbReference type="EMBL" id="BBI65611.1"/>
    </source>
</evidence>
<keyword evidence="1" id="KW-0614">Plasmid</keyword>
<dbReference type="KEGG" id="hsr:HSBAA_PA_2140"/>
<dbReference type="InterPro" id="IPR021647">
    <property type="entry name" value="CusF_Ec"/>
</dbReference>
<accession>A0A455ULR2</accession>
<dbReference type="Proteomes" id="UP000320231">
    <property type="component" value="Plasmid pBAA-803-A"/>
</dbReference>
<organism evidence="1 2">
    <name type="scientific">Vreelandella sulfidaeris</name>
    <dbReference type="NCBI Taxonomy" id="115553"/>
    <lineage>
        <taxon>Bacteria</taxon>
        <taxon>Pseudomonadati</taxon>
        <taxon>Pseudomonadota</taxon>
        <taxon>Gammaproteobacteria</taxon>
        <taxon>Oceanospirillales</taxon>
        <taxon>Halomonadaceae</taxon>
        <taxon>Vreelandella</taxon>
    </lineage>
</organism>
<evidence type="ECO:0000313" key="2">
    <source>
        <dbReference type="Proteomes" id="UP000320231"/>
    </source>
</evidence>
<geneLocation type="plasmid" evidence="2">
    <name>pbaa-803-a dna</name>
</geneLocation>
<reference evidence="1 2" key="1">
    <citation type="journal article" date="2019" name="Microbiol. Resour. Announc.">
        <title>Complete Genome Sequence of Halomonas sulfidaeris Strain Esulfide1 Isolated from a Metal Sulfide Rock at a Depth of 2,200 Meters, Obtained Using Nanopore Sequencing.</title>
        <authorList>
            <person name="Saito M."/>
            <person name="Nishigata A."/>
            <person name="Galipon J."/>
            <person name="Arakawa K."/>
        </authorList>
    </citation>
    <scope>NUCLEOTIDE SEQUENCE [LARGE SCALE GENOMIC DNA]</scope>
    <source>
        <strain evidence="1 2">ATCC BAA-803</strain>
        <plasmid evidence="2">pbaa-803-a dna</plasmid>
    </source>
</reference>
<name>A0A455ULR2_9GAMM</name>
<gene>
    <name evidence="1" type="ORF">HSBAA_PA_2140</name>
</gene>
<evidence type="ECO:0008006" key="3">
    <source>
        <dbReference type="Google" id="ProtNLM"/>
    </source>
</evidence>
<dbReference type="EMBL" id="AP019515">
    <property type="protein sequence ID" value="BBI65611.1"/>
    <property type="molecule type" value="Genomic_DNA"/>
</dbReference>
<proteinExistence type="predicted"/>
<dbReference type="AlphaFoldDB" id="A0A455ULR2"/>
<dbReference type="Gene3D" id="2.40.50.320">
    <property type="entry name" value="Copper binding periplasmic protein CusF"/>
    <property type="match status" value="1"/>
</dbReference>
<protein>
    <recommendedName>
        <fullName evidence="3">Copper-binding protein</fullName>
    </recommendedName>
</protein>
<dbReference type="InterPro" id="IPR042230">
    <property type="entry name" value="CusF_sf"/>
</dbReference>